<dbReference type="AlphaFoldDB" id="A0A1M4UEP2"/>
<name>A0A1M4UEP2_9BACT</name>
<dbReference type="Proteomes" id="UP000184076">
    <property type="component" value="Unassembled WGS sequence"/>
</dbReference>
<accession>A0A1M4UEP2</accession>
<dbReference type="NCBIfam" id="NF003969">
    <property type="entry name" value="PRK05463.1"/>
    <property type="match status" value="1"/>
</dbReference>
<sequence length="260" mass="29099">MTPAELRKQCENGSFDRPTAGYCDGYVQANLVALPERYASDFESFCRKNPKPCPLLEVVGPGTTLTSRLAPEADLVNTLPRYRIWIDGECRHEVKEISAFYREDLVFFLLGCSFSFEEALIKAGIRLRHVEQKKNVSMYRTRIPLEPSGPFQGEMVVSMRPIHWSRVADACIITGRYPDVHGAPVHVGDPDMIGIRDISSPEYGDPVEILSDEVPVFWACGVTPQNVLLQAKLPFAITHAPGHMFVGDLKNELFARGCCR</sequence>
<dbReference type="Pfam" id="PF07286">
    <property type="entry name" value="D-Glu_cyclase"/>
    <property type="match status" value="1"/>
</dbReference>
<evidence type="ECO:0000313" key="4">
    <source>
        <dbReference type="Proteomes" id="UP000184076"/>
    </source>
</evidence>
<dbReference type="HAMAP" id="MF_01830">
    <property type="entry name" value="Hydro_lyase"/>
    <property type="match status" value="1"/>
</dbReference>
<dbReference type="FunFam" id="3.30.2040.10:FF:000001">
    <property type="entry name" value="D-glutamate cyclase, mitochondrial"/>
    <property type="match status" value="1"/>
</dbReference>
<dbReference type="GO" id="GO:0016829">
    <property type="term" value="F:lyase activity"/>
    <property type="evidence" value="ECO:0007669"/>
    <property type="project" value="UniProtKB-KW"/>
</dbReference>
<organism evidence="3 4">
    <name type="scientific">Desulfacinum infernum DSM 9756</name>
    <dbReference type="NCBI Taxonomy" id="1121391"/>
    <lineage>
        <taxon>Bacteria</taxon>
        <taxon>Pseudomonadati</taxon>
        <taxon>Thermodesulfobacteriota</taxon>
        <taxon>Syntrophobacteria</taxon>
        <taxon>Syntrophobacterales</taxon>
        <taxon>Syntrophobacteraceae</taxon>
        <taxon>Desulfacinum</taxon>
    </lineage>
</organism>
<evidence type="ECO:0000256" key="2">
    <source>
        <dbReference type="ARBA" id="ARBA00023239"/>
    </source>
</evidence>
<evidence type="ECO:0000256" key="1">
    <source>
        <dbReference type="ARBA" id="ARBA00007896"/>
    </source>
</evidence>
<dbReference type="EMBL" id="FQVB01000005">
    <property type="protein sequence ID" value="SHE55067.1"/>
    <property type="molecule type" value="Genomic_DNA"/>
</dbReference>
<reference evidence="4" key="1">
    <citation type="submission" date="2016-11" db="EMBL/GenBank/DDBJ databases">
        <authorList>
            <person name="Varghese N."/>
            <person name="Submissions S."/>
        </authorList>
    </citation>
    <scope>NUCLEOTIDE SEQUENCE [LARGE SCALE GENOMIC DNA]</scope>
    <source>
        <strain evidence="4">DSM 9756</strain>
    </source>
</reference>
<dbReference type="PANTHER" id="PTHR32022:SF10">
    <property type="entry name" value="D-GLUTAMATE CYCLASE, MITOCHONDRIAL"/>
    <property type="match status" value="1"/>
</dbReference>
<dbReference type="Gene3D" id="3.40.1640.10">
    <property type="entry name" value="PSTPO5379-like"/>
    <property type="match status" value="1"/>
</dbReference>
<keyword evidence="2" id="KW-0456">Lyase</keyword>
<keyword evidence="4" id="KW-1185">Reference proteome</keyword>
<dbReference type="InterPro" id="IPR016938">
    <property type="entry name" value="UPF0317"/>
</dbReference>
<comment type="similarity">
    <text evidence="1">Belongs to the D-glutamate cyclase family.</text>
</comment>
<protein>
    <submittedName>
        <fullName evidence="3">Uncharacterized protein YcsI, UPF0317 family</fullName>
    </submittedName>
</protein>
<dbReference type="PIRSF" id="PIRSF029755">
    <property type="entry name" value="UCP029755"/>
    <property type="match status" value="1"/>
</dbReference>
<evidence type="ECO:0000313" key="3">
    <source>
        <dbReference type="EMBL" id="SHE55067.1"/>
    </source>
</evidence>
<dbReference type="STRING" id="1121391.SAMN02745206_00454"/>
<dbReference type="SUPFAM" id="SSF160920">
    <property type="entry name" value="PSTPO5379-like"/>
    <property type="match status" value="1"/>
</dbReference>
<dbReference type="InterPro" id="IPR038021">
    <property type="entry name" value="Putative_hydro-lyase"/>
</dbReference>
<dbReference type="InterPro" id="IPR009906">
    <property type="entry name" value="D-Glu_cyclase"/>
</dbReference>
<dbReference type="OrthoDB" id="149585at2"/>
<dbReference type="Gene3D" id="3.30.2040.10">
    <property type="entry name" value="PSTPO5379-like domain"/>
    <property type="match status" value="1"/>
</dbReference>
<gene>
    <name evidence="3" type="ORF">SAMN02745206_00454</name>
</gene>
<dbReference type="PANTHER" id="PTHR32022">
    <property type="entry name" value="D-GLUTAMATE CYCLASE, MITOCHONDRIAL"/>
    <property type="match status" value="1"/>
</dbReference>
<proteinExistence type="inferred from homology"/>